<protein>
    <submittedName>
        <fullName evidence="8">1,8-cineole 2-endo-monooxygenase</fullName>
    </submittedName>
</protein>
<dbReference type="SUPFAM" id="SSF48264">
    <property type="entry name" value="Cytochrome P450"/>
    <property type="match status" value="1"/>
</dbReference>
<dbReference type="InterPro" id="IPR017972">
    <property type="entry name" value="Cyt_P450_CS"/>
</dbReference>
<evidence type="ECO:0000256" key="3">
    <source>
        <dbReference type="ARBA" id="ARBA00022723"/>
    </source>
</evidence>
<evidence type="ECO:0000256" key="4">
    <source>
        <dbReference type="ARBA" id="ARBA00023002"/>
    </source>
</evidence>
<dbReference type="Gene3D" id="1.10.630.10">
    <property type="entry name" value="Cytochrome P450"/>
    <property type="match status" value="1"/>
</dbReference>
<evidence type="ECO:0000313" key="8">
    <source>
        <dbReference type="EMBL" id="AZG45906.1"/>
    </source>
</evidence>
<sequence length="456" mass="50310">MDDVNTVTTDGAAKTEELKKCPIDFERHGPGFREGFVDQTHELHAKCPIAWTGSYEDHWVVSGMDQVFAVARRPEVTNFRDADGSVNGYKGISIPAYDYGPYDTPSFLELDPPEQTDFRKVLNPYMSPAAVARWVPIIDELVNACLDDHIESGSIDFIDDLATVVPAITTMGMLGLPLADWDVHSEAQHALMYTPPGSPDHERVMKIVMASRAALTDAVPEVRANPRPGFVDALLNATIAGRELTDQEITGTLMLLVGGGFDTTTALTGQSLLWLSQHPDERARLAEEIDTLLDPATEEFLRYFTPAVGDARTFSDNVEIDGVEFKEGERVWVSWAMANRSPDVFENPDEVDFDRTGNRHAAFGLGIHRCIGSNVARVVFKRMITAVLDRMPDFVIDPNAVVHYESVGQINGLVNLPATFTAGERRGPGLTTTIERAQKIVVDEQLADRVTARRGR</sequence>
<keyword evidence="6 7" id="KW-0503">Monooxygenase</keyword>
<evidence type="ECO:0000256" key="2">
    <source>
        <dbReference type="ARBA" id="ARBA00022617"/>
    </source>
</evidence>
<gene>
    <name evidence="8" type="primary">cinA_2</name>
    <name evidence="8" type="ORF">D7316_02506</name>
</gene>
<comment type="similarity">
    <text evidence="1 7">Belongs to the cytochrome P450 family.</text>
</comment>
<dbReference type="GO" id="GO:0004497">
    <property type="term" value="F:monooxygenase activity"/>
    <property type="evidence" value="ECO:0007669"/>
    <property type="project" value="UniProtKB-KW"/>
</dbReference>
<reference evidence="8 9" key="1">
    <citation type="submission" date="2018-11" db="EMBL/GenBank/DDBJ databases">
        <title>Gordonia insulae sp. nov., isolated from an island soil.</title>
        <authorList>
            <person name="Kim Y.S."/>
            <person name="Kim S.B."/>
        </authorList>
    </citation>
    <scope>NUCLEOTIDE SEQUENCE [LARGE SCALE GENOMIC DNA]</scope>
    <source>
        <strain evidence="8 9">MMS17-SY073</strain>
    </source>
</reference>
<accession>A0A3G8JLG1</accession>
<evidence type="ECO:0000313" key="9">
    <source>
        <dbReference type="Proteomes" id="UP000271469"/>
    </source>
</evidence>
<dbReference type="PANTHER" id="PTHR46696">
    <property type="entry name" value="P450, PUTATIVE (EUROFUNG)-RELATED"/>
    <property type="match status" value="1"/>
</dbReference>
<dbReference type="PANTHER" id="PTHR46696:SF6">
    <property type="entry name" value="P450, PUTATIVE (EUROFUNG)-RELATED"/>
    <property type="match status" value="1"/>
</dbReference>
<dbReference type="InterPro" id="IPR001128">
    <property type="entry name" value="Cyt_P450"/>
</dbReference>
<dbReference type="RefSeq" id="WP_164473780.1">
    <property type="nucleotide sequence ID" value="NZ_CP033972.1"/>
</dbReference>
<organism evidence="8 9">
    <name type="scientific">Gordonia insulae</name>
    <dbReference type="NCBI Taxonomy" id="2420509"/>
    <lineage>
        <taxon>Bacteria</taxon>
        <taxon>Bacillati</taxon>
        <taxon>Actinomycetota</taxon>
        <taxon>Actinomycetes</taxon>
        <taxon>Mycobacteriales</taxon>
        <taxon>Gordoniaceae</taxon>
        <taxon>Gordonia</taxon>
    </lineage>
</organism>
<dbReference type="InterPro" id="IPR036396">
    <property type="entry name" value="Cyt_P450_sf"/>
</dbReference>
<dbReference type="PRINTS" id="PR00359">
    <property type="entry name" value="BP450"/>
</dbReference>
<keyword evidence="2 7" id="KW-0349">Heme</keyword>
<dbReference type="InterPro" id="IPR002397">
    <property type="entry name" value="Cyt_P450_B"/>
</dbReference>
<dbReference type="Pfam" id="PF00067">
    <property type="entry name" value="p450"/>
    <property type="match status" value="1"/>
</dbReference>
<keyword evidence="5 7" id="KW-0408">Iron</keyword>
<dbReference type="GO" id="GO:0016705">
    <property type="term" value="F:oxidoreductase activity, acting on paired donors, with incorporation or reduction of molecular oxygen"/>
    <property type="evidence" value="ECO:0007669"/>
    <property type="project" value="InterPro"/>
</dbReference>
<name>A0A3G8JLG1_9ACTN</name>
<dbReference type="Proteomes" id="UP000271469">
    <property type="component" value="Chromosome"/>
</dbReference>
<dbReference type="PROSITE" id="PS00086">
    <property type="entry name" value="CYTOCHROME_P450"/>
    <property type="match status" value="1"/>
</dbReference>
<evidence type="ECO:0000256" key="1">
    <source>
        <dbReference type="ARBA" id="ARBA00010617"/>
    </source>
</evidence>
<keyword evidence="9" id="KW-1185">Reference proteome</keyword>
<dbReference type="GO" id="GO:0020037">
    <property type="term" value="F:heme binding"/>
    <property type="evidence" value="ECO:0007669"/>
    <property type="project" value="InterPro"/>
</dbReference>
<dbReference type="EMBL" id="CP033972">
    <property type="protein sequence ID" value="AZG45906.1"/>
    <property type="molecule type" value="Genomic_DNA"/>
</dbReference>
<proteinExistence type="inferred from homology"/>
<dbReference type="KEGG" id="gom:D7316_02506"/>
<keyword evidence="4 7" id="KW-0560">Oxidoreductase</keyword>
<evidence type="ECO:0000256" key="7">
    <source>
        <dbReference type="RuleBase" id="RU000461"/>
    </source>
</evidence>
<keyword evidence="3 7" id="KW-0479">Metal-binding</keyword>
<dbReference type="AlphaFoldDB" id="A0A3G8JLG1"/>
<evidence type="ECO:0000256" key="5">
    <source>
        <dbReference type="ARBA" id="ARBA00023004"/>
    </source>
</evidence>
<dbReference type="GO" id="GO:0005506">
    <property type="term" value="F:iron ion binding"/>
    <property type="evidence" value="ECO:0007669"/>
    <property type="project" value="InterPro"/>
</dbReference>
<evidence type="ECO:0000256" key="6">
    <source>
        <dbReference type="ARBA" id="ARBA00023033"/>
    </source>
</evidence>